<evidence type="ECO:0000256" key="1">
    <source>
        <dbReference type="ARBA" id="ARBA00001936"/>
    </source>
</evidence>
<evidence type="ECO:0000256" key="6">
    <source>
        <dbReference type="ARBA" id="ARBA00022490"/>
    </source>
</evidence>
<reference evidence="13" key="1">
    <citation type="journal article" date="2020" name="Fungal Divers.">
        <title>Resolving the Mortierellaceae phylogeny through synthesis of multi-gene phylogenetics and phylogenomics.</title>
        <authorList>
            <person name="Vandepol N."/>
            <person name="Liber J."/>
            <person name="Desiro A."/>
            <person name="Na H."/>
            <person name="Kennedy M."/>
            <person name="Barry K."/>
            <person name="Grigoriev I.V."/>
            <person name="Miller A.N."/>
            <person name="O'Donnell K."/>
            <person name="Stajich J.E."/>
            <person name="Bonito G."/>
        </authorList>
    </citation>
    <scope>NUCLEOTIDE SEQUENCE</scope>
    <source>
        <strain evidence="13">NRRL 2591</strain>
    </source>
</reference>
<comment type="caution">
    <text evidence="13">The sequence shown here is derived from an EMBL/GenBank/DDBJ whole genome shotgun (WGS) entry which is preliminary data.</text>
</comment>
<evidence type="ECO:0000256" key="4">
    <source>
        <dbReference type="ARBA" id="ARBA00008593"/>
    </source>
</evidence>
<dbReference type="GO" id="GO:0031123">
    <property type="term" value="P:RNA 3'-end processing"/>
    <property type="evidence" value="ECO:0007669"/>
    <property type="project" value="TreeGrafter"/>
</dbReference>
<evidence type="ECO:0000256" key="10">
    <source>
        <dbReference type="SAM" id="MobiDB-lite"/>
    </source>
</evidence>
<evidence type="ECO:0000256" key="9">
    <source>
        <dbReference type="ARBA" id="ARBA00022842"/>
    </source>
</evidence>
<dbReference type="SUPFAM" id="SSF81301">
    <property type="entry name" value="Nucleotidyltransferase"/>
    <property type="match status" value="1"/>
</dbReference>
<evidence type="ECO:0000259" key="12">
    <source>
        <dbReference type="Pfam" id="PF22600"/>
    </source>
</evidence>
<evidence type="ECO:0000256" key="5">
    <source>
        <dbReference type="ARBA" id="ARBA00012388"/>
    </source>
</evidence>
<proteinExistence type="inferred from homology"/>
<dbReference type="InterPro" id="IPR002058">
    <property type="entry name" value="PAP_assoc"/>
</dbReference>
<comment type="subcellular location">
    <subcellularLocation>
        <location evidence="3">Cytoplasm</location>
    </subcellularLocation>
</comment>
<evidence type="ECO:0000313" key="14">
    <source>
        <dbReference type="Proteomes" id="UP000723463"/>
    </source>
</evidence>
<dbReference type="Gene3D" id="1.10.1410.10">
    <property type="match status" value="1"/>
</dbReference>
<dbReference type="InterPro" id="IPR054708">
    <property type="entry name" value="MTPAP-like_central"/>
</dbReference>
<dbReference type="GO" id="GO:0005737">
    <property type="term" value="C:cytoplasm"/>
    <property type="evidence" value="ECO:0007669"/>
    <property type="project" value="UniProtKB-SubCell"/>
</dbReference>
<comment type="cofactor">
    <cofactor evidence="2">
        <name>Mg(2+)</name>
        <dbReference type="ChEBI" id="CHEBI:18420"/>
    </cofactor>
</comment>
<dbReference type="GO" id="GO:0046872">
    <property type="term" value="F:metal ion binding"/>
    <property type="evidence" value="ECO:0007669"/>
    <property type="project" value="UniProtKB-KW"/>
</dbReference>
<dbReference type="PANTHER" id="PTHR12271:SF40">
    <property type="entry name" value="POLY(A) RNA POLYMERASE GLD2"/>
    <property type="match status" value="1"/>
</dbReference>
<feature type="domain" description="PAP-associated" evidence="11">
    <location>
        <begin position="483"/>
        <end position="540"/>
    </location>
</feature>
<keyword evidence="14" id="KW-1185">Reference proteome</keyword>
<dbReference type="Proteomes" id="UP000723463">
    <property type="component" value="Unassembled WGS sequence"/>
</dbReference>
<dbReference type="GO" id="GO:0010605">
    <property type="term" value="P:negative regulation of macromolecule metabolic process"/>
    <property type="evidence" value="ECO:0007669"/>
    <property type="project" value="UniProtKB-ARBA"/>
</dbReference>
<evidence type="ECO:0000256" key="2">
    <source>
        <dbReference type="ARBA" id="ARBA00001946"/>
    </source>
</evidence>
<keyword evidence="9" id="KW-0460">Magnesium</keyword>
<evidence type="ECO:0000259" key="11">
    <source>
        <dbReference type="Pfam" id="PF03828"/>
    </source>
</evidence>
<keyword evidence="7" id="KW-0808">Transferase</keyword>
<protein>
    <recommendedName>
        <fullName evidence="5">polynucleotide adenylyltransferase</fullName>
        <ecNumber evidence="5">2.7.7.19</ecNumber>
    </recommendedName>
</protein>
<keyword evidence="8" id="KW-0479">Metal-binding</keyword>
<evidence type="ECO:0000256" key="3">
    <source>
        <dbReference type="ARBA" id="ARBA00004496"/>
    </source>
</evidence>
<dbReference type="GO" id="GO:1990817">
    <property type="term" value="F:poly(A) RNA polymerase activity"/>
    <property type="evidence" value="ECO:0007669"/>
    <property type="project" value="UniProtKB-EC"/>
</dbReference>
<accession>A0A9P6F8Z5</accession>
<dbReference type="PANTHER" id="PTHR12271">
    <property type="entry name" value="POLY A POLYMERASE CID PAP -RELATED"/>
    <property type="match status" value="1"/>
</dbReference>
<feature type="compositionally biased region" description="Basic and acidic residues" evidence="10">
    <location>
        <begin position="222"/>
        <end position="247"/>
    </location>
</feature>
<dbReference type="EC" id="2.7.7.19" evidence="5"/>
<dbReference type="SUPFAM" id="SSF81631">
    <property type="entry name" value="PAP/OAS1 substrate-binding domain"/>
    <property type="match status" value="1"/>
</dbReference>
<dbReference type="InterPro" id="IPR043519">
    <property type="entry name" value="NT_sf"/>
</dbReference>
<dbReference type="CDD" id="cd05402">
    <property type="entry name" value="NT_PAP_TUTase"/>
    <property type="match status" value="1"/>
</dbReference>
<comment type="similarity">
    <text evidence="4">Belongs to the DNA polymerase type-B-like family.</text>
</comment>
<name>A0A9P6F8Z5_9FUNG</name>
<dbReference type="Gene3D" id="3.30.460.10">
    <property type="entry name" value="Beta Polymerase, domain 2"/>
    <property type="match status" value="1"/>
</dbReference>
<feature type="domain" description="Poly(A) RNA polymerase mitochondrial-like central palm" evidence="12">
    <location>
        <begin position="268"/>
        <end position="391"/>
    </location>
</feature>
<organism evidence="13 14">
    <name type="scientific">Mortierella hygrophila</name>
    <dbReference type="NCBI Taxonomy" id="979708"/>
    <lineage>
        <taxon>Eukaryota</taxon>
        <taxon>Fungi</taxon>
        <taxon>Fungi incertae sedis</taxon>
        <taxon>Mucoromycota</taxon>
        <taxon>Mortierellomycotina</taxon>
        <taxon>Mortierellomycetes</taxon>
        <taxon>Mortierellales</taxon>
        <taxon>Mortierellaceae</taxon>
        <taxon>Mortierella</taxon>
    </lineage>
</organism>
<feature type="region of interest" description="Disordered" evidence="10">
    <location>
        <begin position="219"/>
        <end position="247"/>
    </location>
</feature>
<evidence type="ECO:0000256" key="7">
    <source>
        <dbReference type="ARBA" id="ARBA00022679"/>
    </source>
</evidence>
<sequence length="574" mass="66140">MSISRFGLINSLIDCILFECAGPNRESTVEELAQCFDFIRAMYKNNPGAFNTPCKSYIDKRELDTPYGMKIYIDDYSEQGTNSIYPHDIAVELEQIPCGGYYDYDSDGEVVFIPQYETLQCIPLRQLRGHEAENFLFEYAVVVPRVYHNDIAVLIQGLRDNVWTHKGSGGPRCRLSNGMAAAKKFSRAYNAEKRAKWGRYQHGERSPQDDYTRLQQQLAETARQEQERAQQEERLRLERADEERRQQQIKRQEEIARARRDAIVTDYMYKLEMSQVATADMKDNVNQARQKLERDLSRYFRDDVEVHTYGSYASGLCSMTSDADFTVYFDCFTPSIDELADALEDIGYQLVTSIPHARVPIVSYVLWGISIDVSVEQPMGIQNSELISTYAEIDNRFRTCWFSIKQIAKKHGILSGSTGFLSSYALTMMLIVYLQDICKPAILPRLQQSRLQLNDCYIGNYDCSYDWTTNYQGYGRNNPTSAGQLLLNFCNYYGYVFDYAAQEVNPYLGKIKNRSYNSPARTRNDLRPRSWPICVLDPFITGRNVAGNCGRSNVVKIRDSFRNACVYLKRALRR</sequence>
<gene>
    <name evidence="13" type="ORF">EC957_010495</name>
</gene>
<dbReference type="EMBL" id="JAAAXW010000066">
    <property type="protein sequence ID" value="KAF9545747.1"/>
    <property type="molecule type" value="Genomic_DNA"/>
</dbReference>
<dbReference type="Pfam" id="PF22600">
    <property type="entry name" value="MTPAP-like_central"/>
    <property type="match status" value="1"/>
</dbReference>
<evidence type="ECO:0000313" key="13">
    <source>
        <dbReference type="EMBL" id="KAF9545747.1"/>
    </source>
</evidence>
<dbReference type="Pfam" id="PF03828">
    <property type="entry name" value="PAP_assoc"/>
    <property type="match status" value="1"/>
</dbReference>
<evidence type="ECO:0000256" key="8">
    <source>
        <dbReference type="ARBA" id="ARBA00022723"/>
    </source>
</evidence>
<keyword evidence="6" id="KW-0963">Cytoplasm</keyword>
<dbReference type="AlphaFoldDB" id="A0A9P6F8Z5"/>
<comment type="cofactor">
    <cofactor evidence="1">
        <name>Mn(2+)</name>
        <dbReference type="ChEBI" id="CHEBI:29035"/>
    </cofactor>
</comment>